<dbReference type="AlphaFoldDB" id="A0A8S0WK76"/>
<feature type="compositionally biased region" description="Polar residues" evidence="1">
    <location>
        <begin position="280"/>
        <end position="289"/>
    </location>
</feature>
<feature type="compositionally biased region" description="Acidic residues" evidence="1">
    <location>
        <begin position="145"/>
        <end position="172"/>
    </location>
</feature>
<comment type="caution">
    <text evidence="2">The sequence shown here is derived from an EMBL/GenBank/DDBJ whole genome shotgun (WGS) entry which is preliminary data.</text>
</comment>
<proteinExistence type="predicted"/>
<gene>
    <name evidence="2" type="ORF">AAE3_LOCUS13895</name>
</gene>
<feature type="region of interest" description="Disordered" evidence="1">
    <location>
        <begin position="247"/>
        <end position="303"/>
    </location>
</feature>
<feature type="compositionally biased region" description="Low complexity" evidence="1">
    <location>
        <begin position="106"/>
        <end position="122"/>
    </location>
</feature>
<sequence length="440" mass="49360">MPFRIKVPPAKQPPPTKFVEQMEFEQPAKRKRRPPKRYDDYEEMAAPEPERKVARRRQNTVVVEPPVEPEPEPEPFGAEIDVVGDGVEQEEREVPEDEYDHRSELSAPRSVASVSASASQPRVKAKRKDGPPVKKKARRVVVSDSEQEDEYVDNELEVVPEPQDDDDDYFSLDDERPAKGKGKANAAAARKGVKRKPKADPVEIARPPPEKKKTLESAAPAKRRPRPSLKIDDTLIDVVGDEVATPEISSPAAKDSPVPTTVPKKLKLPTIKKNKLPGSTGVNTPNSATVAKPTKPPLELGGNKLTIGEVRKTRIANTDLDLSNKSIYEELFKTDGGASRAGSNRRTKEDERRKELNKLRGEYIAKKAQESVLCFDLQAQHEKIARFEDRLRADRSAALYPNFLAAKWRETYEKEKRRQKEAEWSEAVYANGTVEEGEVK</sequence>
<feature type="compositionally biased region" description="Basic and acidic residues" evidence="1">
    <location>
        <begin position="198"/>
        <end position="215"/>
    </location>
</feature>
<evidence type="ECO:0000313" key="3">
    <source>
        <dbReference type="Proteomes" id="UP000467700"/>
    </source>
</evidence>
<feature type="compositionally biased region" description="Basic residues" evidence="1">
    <location>
        <begin position="123"/>
        <end position="139"/>
    </location>
</feature>
<feature type="compositionally biased region" description="Acidic residues" evidence="1">
    <location>
        <begin position="87"/>
        <end position="98"/>
    </location>
</feature>
<accession>A0A8S0WK76</accession>
<feature type="region of interest" description="Disordered" evidence="1">
    <location>
        <begin position="333"/>
        <end position="353"/>
    </location>
</feature>
<feature type="compositionally biased region" description="Basic residues" evidence="1">
    <location>
        <begin position="264"/>
        <end position="275"/>
    </location>
</feature>
<dbReference type="OrthoDB" id="3362703at2759"/>
<feature type="region of interest" description="Disordered" evidence="1">
    <location>
        <begin position="1"/>
        <end position="233"/>
    </location>
</feature>
<dbReference type="EMBL" id="CACVBS010000112">
    <property type="protein sequence ID" value="CAA7271701.1"/>
    <property type="molecule type" value="Genomic_DNA"/>
</dbReference>
<name>A0A8S0WK76_CYCAE</name>
<evidence type="ECO:0000256" key="1">
    <source>
        <dbReference type="SAM" id="MobiDB-lite"/>
    </source>
</evidence>
<keyword evidence="3" id="KW-1185">Reference proteome</keyword>
<organism evidence="2 3">
    <name type="scientific">Cyclocybe aegerita</name>
    <name type="common">Black poplar mushroom</name>
    <name type="synonym">Agrocybe aegerita</name>
    <dbReference type="NCBI Taxonomy" id="1973307"/>
    <lineage>
        <taxon>Eukaryota</taxon>
        <taxon>Fungi</taxon>
        <taxon>Dikarya</taxon>
        <taxon>Basidiomycota</taxon>
        <taxon>Agaricomycotina</taxon>
        <taxon>Agaricomycetes</taxon>
        <taxon>Agaricomycetidae</taxon>
        <taxon>Agaricales</taxon>
        <taxon>Agaricineae</taxon>
        <taxon>Bolbitiaceae</taxon>
        <taxon>Cyclocybe</taxon>
    </lineage>
</organism>
<evidence type="ECO:0000313" key="2">
    <source>
        <dbReference type="EMBL" id="CAA7271701.1"/>
    </source>
</evidence>
<dbReference type="Proteomes" id="UP000467700">
    <property type="component" value="Unassembled WGS sequence"/>
</dbReference>
<reference evidence="2 3" key="1">
    <citation type="submission" date="2020-01" db="EMBL/GenBank/DDBJ databases">
        <authorList>
            <person name="Gupta K D."/>
        </authorList>
    </citation>
    <scope>NUCLEOTIDE SEQUENCE [LARGE SCALE GENOMIC DNA]</scope>
</reference>
<protein>
    <submittedName>
        <fullName evidence="2">Uncharacterized protein</fullName>
    </submittedName>
</protein>